<name>A0A0R2QGS1_9ACTN</name>
<proteinExistence type="predicted"/>
<feature type="transmembrane region" description="Helical" evidence="1">
    <location>
        <begin position="82"/>
        <end position="111"/>
    </location>
</feature>
<gene>
    <name evidence="2" type="ORF">ABR75_03430</name>
</gene>
<evidence type="ECO:0000313" key="3">
    <source>
        <dbReference type="Proteomes" id="UP000051017"/>
    </source>
</evidence>
<feature type="transmembrane region" description="Helical" evidence="1">
    <location>
        <begin position="6"/>
        <end position="25"/>
    </location>
</feature>
<accession>A0A0R2QGS1</accession>
<dbReference type="AlphaFoldDB" id="A0A0R2QGS1"/>
<protein>
    <recommendedName>
        <fullName evidence="4">Cytochrome aa3 subunit 4</fullName>
    </recommendedName>
</protein>
<keyword evidence="1" id="KW-0472">Membrane</keyword>
<keyword evidence="1" id="KW-1133">Transmembrane helix</keyword>
<dbReference type="Proteomes" id="UP000051017">
    <property type="component" value="Unassembled WGS sequence"/>
</dbReference>
<sequence length="371" mass="38737">MFTPGSKYLIAITGLSAVSFALYMLLVHPSALGAVALIGLLVATSLLTGITLFTRDGHTTEGNTAAATLDTPTPSMWPLVGAAGFALVLVGTITTPIVFIFGIVAILATLVEWTVQAWSERSSADVAYNASIRERILNPIEYPVLAAIGVAVIIFSFSRVMLAINKDAGAIIFIVAASAISLVGLLISVRPQLKKGIVQTIAVLAAVGLVGAGIASMGFGLREDLVVAAEEDHYAHQECGAEKSDHFDKGVSETIAATSGADATIELVDGKLTAHAQGIEGLQDSITVRRSNPSNIIFRNKDAGEFRLSANLGKKQIADGVMEDVVTCTQLISEGAEQWLTLTINKPAVSGEPYTLSVPGLEGQSIVVVVP</sequence>
<keyword evidence="1" id="KW-0812">Transmembrane</keyword>
<reference evidence="2 3" key="1">
    <citation type="submission" date="2015-10" db="EMBL/GenBank/DDBJ databases">
        <title>Metagenome-Assembled Genomes uncover a global brackish microbiome.</title>
        <authorList>
            <person name="Hugerth L.W."/>
            <person name="Larsson J."/>
            <person name="Alneberg J."/>
            <person name="Lindh M.V."/>
            <person name="Legrand C."/>
            <person name="Pinhassi J."/>
            <person name="Andersson A.F."/>
        </authorList>
    </citation>
    <scope>NUCLEOTIDE SEQUENCE [LARGE SCALE GENOMIC DNA]</scope>
    <source>
        <strain evidence="2">BACL6 MAG-120924-bin43</strain>
    </source>
</reference>
<evidence type="ECO:0000256" key="1">
    <source>
        <dbReference type="SAM" id="Phobius"/>
    </source>
</evidence>
<feature type="transmembrane region" description="Helical" evidence="1">
    <location>
        <begin position="201"/>
        <end position="221"/>
    </location>
</feature>
<feature type="transmembrane region" description="Helical" evidence="1">
    <location>
        <begin position="142"/>
        <end position="162"/>
    </location>
</feature>
<evidence type="ECO:0008006" key="4">
    <source>
        <dbReference type="Google" id="ProtNLM"/>
    </source>
</evidence>
<evidence type="ECO:0000313" key="2">
    <source>
        <dbReference type="EMBL" id="KRO49502.1"/>
    </source>
</evidence>
<dbReference type="EMBL" id="LIBJ01000006">
    <property type="protein sequence ID" value="KRO49502.1"/>
    <property type="molecule type" value="Genomic_DNA"/>
</dbReference>
<feature type="transmembrane region" description="Helical" evidence="1">
    <location>
        <begin position="168"/>
        <end position="189"/>
    </location>
</feature>
<organism evidence="2 3">
    <name type="scientific">Acidimicrobiia bacterium BACL6 MAG-120924-bin43</name>
    <dbReference type="NCBI Taxonomy" id="1655583"/>
    <lineage>
        <taxon>Bacteria</taxon>
        <taxon>Bacillati</taxon>
        <taxon>Actinomycetota</taxon>
        <taxon>Acidimicrobiia</taxon>
        <taxon>acIV cluster</taxon>
    </lineage>
</organism>
<dbReference type="Gene3D" id="1.10.287.70">
    <property type="match status" value="1"/>
</dbReference>
<feature type="transmembrane region" description="Helical" evidence="1">
    <location>
        <begin position="32"/>
        <end position="53"/>
    </location>
</feature>
<comment type="caution">
    <text evidence="2">The sequence shown here is derived from an EMBL/GenBank/DDBJ whole genome shotgun (WGS) entry which is preliminary data.</text>
</comment>